<keyword evidence="1" id="KW-0732">Signal</keyword>
<evidence type="ECO:0000256" key="1">
    <source>
        <dbReference type="SAM" id="SignalP"/>
    </source>
</evidence>
<keyword evidence="4" id="KW-1185">Reference proteome</keyword>
<dbReference type="SUPFAM" id="SSF47781">
    <property type="entry name" value="RuvA domain 2-like"/>
    <property type="match status" value="1"/>
</dbReference>
<proteinExistence type="predicted"/>
<dbReference type="Gene3D" id="1.10.150.280">
    <property type="entry name" value="AF1531-like domain"/>
    <property type="match status" value="1"/>
</dbReference>
<sequence>MKKLILTTAFISSFVLSGSLVAQPKLPSDKQVASVEQLQVDKKLNLNNVSMQQLSQVPGIGKSKASAILAFIKKNGALTDFEQLKSIKGVGKQTINKLKENFVIK</sequence>
<dbReference type="InterPro" id="IPR003583">
    <property type="entry name" value="Hlx-hairpin-Hlx_DNA-bd_motif"/>
</dbReference>
<protein>
    <submittedName>
        <fullName evidence="3">Helix-hairpin-helix domain-containing protein</fullName>
    </submittedName>
</protein>
<dbReference type="RefSeq" id="WP_143871613.1">
    <property type="nucleotide sequence ID" value="NZ_CP041660.1"/>
</dbReference>
<dbReference type="Proteomes" id="UP001467690">
    <property type="component" value="Unassembled WGS sequence"/>
</dbReference>
<feature type="domain" description="Helix-hairpin-helix DNA-binding motif class 1" evidence="2">
    <location>
        <begin position="82"/>
        <end position="101"/>
    </location>
</feature>
<organism evidence="3 4">
    <name type="scientific">Catenovulum sediminis</name>
    <dbReference type="NCBI Taxonomy" id="1740262"/>
    <lineage>
        <taxon>Bacteria</taxon>
        <taxon>Pseudomonadati</taxon>
        <taxon>Pseudomonadota</taxon>
        <taxon>Gammaproteobacteria</taxon>
        <taxon>Alteromonadales</taxon>
        <taxon>Alteromonadaceae</taxon>
        <taxon>Catenovulum</taxon>
    </lineage>
</organism>
<evidence type="ECO:0000259" key="2">
    <source>
        <dbReference type="SMART" id="SM00278"/>
    </source>
</evidence>
<gene>
    <name evidence="3" type="ORF">ABS311_10375</name>
</gene>
<comment type="caution">
    <text evidence="3">The sequence shown here is derived from an EMBL/GenBank/DDBJ whole genome shotgun (WGS) entry which is preliminary data.</text>
</comment>
<evidence type="ECO:0000313" key="3">
    <source>
        <dbReference type="EMBL" id="MER2492284.1"/>
    </source>
</evidence>
<dbReference type="Pfam" id="PF12836">
    <property type="entry name" value="HHH_3"/>
    <property type="match status" value="1"/>
</dbReference>
<name>A0ABV1RHC4_9ALTE</name>
<dbReference type="EMBL" id="JBELOE010000209">
    <property type="protein sequence ID" value="MER2492284.1"/>
    <property type="molecule type" value="Genomic_DNA"/>
</dbReference>
<accession>A0ABV1RHC4</accession>
<dbReference type="SMART" id="SM00278">
    <property type="entry name" value="HhH1"/>
    <property type="match status" value="2"/>
</dbReference>
<dbReference type="InterPro" id="IPR010994">
    <property type="entry name" value="RuvA_2-like"/>
</dbReference>
<feature type="domain" description="Helix-hairpin-helix DNA-binding motif class 1" evidence="2">
    <location>
        <begin position="52"/>
        <end position="71"/>
    </location>
</feature>
<evidence type="ECO:0000313" key="4">
    <source>
        <dbReference type="Proteomes" id="UP001467690"/>
    </source>
</evidence>
<reference evidence="3 4" key="1">
    <citation type="submission" date="2024-06" db="EMBL/GenBank/DDBJ databases">
        <authorList>
            <person name="Chen R.Y."/>
        </authorList>
    </citation>
    <scope>NUCLEOTIDE SEQUENCE [LARGE SCALE GENOMIC DNA]</scope>
    <source>
        <strain evidence="3 4">D2</strain>
    </source>
</reference>
<feature type="chain" id="PRO_5046789122" evidence="1">
    <location>
        <begin position="23"/>
        <end position="105"/>
    </location>
</feature>
<feature type="signal peptide" evidence="1">
    <location>
        <begin position="1"/>
        <end position="22"/>
    </location>
</feature>